<evidence type="ECO:0000313" key="2">
    <source>
        <dbReference type="Proteomes" id="UP000643279"/>
    </source>
</evidence>
<keyword evidence="2" id="KW-1185">Reference proteome</keyword>
<gene>
    <name evidence="1" type="ORF">GCM10007170_21420</name>
</gene>
<reference evidence="2" key="1">
    <citation type="journal article" date="2019" name="Int. J. Syst. Evol. Microbiol.">
        <title>The Global Catalogue of Microorganisms (GCM) 10K type strain sequencing project: providing services to taxonomists for standard genome sequencing and annotation.</title>
        <authorList>
            <consortium name="The Broad Institute Genomics Platform"/>
            <consortium name="The Broad Institute Genome Sequencing Center for Infectious Disease"/>
            <person name="Wu L."/>
            <person name="Ma J."/>
        </authorList>
    </citation>
    <scope>NUCLEOTIDE SEQUENCE [LARGE SCALE GENOMIC DNA]</scope>
    <source>
        <strain evidence="2">CGMCC 1.12778</strain>
    </source>
</reference>
<protein>
    <submittedName>
        <fullName evidence="1">Uncharacterized protein</fullName>
    </submittedName>
</protein>
<evidence type="ECO:0000313" key="1">
    <source>
        <dbReference type="EMBL" id="GGH95575.1"/>
    </source>
</evidence>
<sequence>MNFPLTLTVSDRHSMDSELDAAVAAAKAHALIGKRHGILVTRHGADKFTVDLSETVPFGLTREHQAW</sequence>
<dbReference type="Proteomes" id="UP000643279">
    <property type="component" value="Unassembled WGS sequence"/>
</dbReference>
<accession>A0ABQ2AU75</accession>
<name>A0ABQ2AU75_9MICC</name>
<organism evidence="1 2">
    <name type="scientific">Arthrobacter liuii</name>
    <dbReference type="NCBI Taxonomy" id="1476996"/>
    <lineage>
        <taxon>Bacteria</taxon>
        <taxon>Bacillati</taxon>
        <taxon>Actinomycetota</taxon>
        <taxon>Actinomycetes</taxon>
        <taxon>Micrococcales</taxon>
        <taxon>Micrococcaceae</taxon>
        <taxon>Arthrobacter</taxon>
    </lineage>
</organism>
<comment type="caution">
    <text evidence="1">The sequence shown here is derived from an EMBL/GenBank/DDBJ whole genome shotgun (WGS) entry which is preliminary data.</text>
</comment>
<dbReference type="RefSeq" id="WP_188571589.1">
    <property type="nucleotide sequence ID" value="NZ_BMFW01000008.1"/>
</dbReference>
<proteinExistence type="predicted"/>
<dbReference type="EMBL" id="BMFW01000008">
    <property type="protein sequence ID" value="GGH95575.1"/>
    <property type="molecule type" value="Genomic_DNA"/>
</dbReference>